<keyword evidence="6 9" id="KW-0662">Pyridine nucleotide biosynthesis</keyword>
<evidence type="ECO:0000256" key="3">
    <source>
        <dbReference type="ARBA" id="ARBA00013236"/>
    </source>
</evidence>
<feature type="domain" description="Nicotinate phosphoribosyltransferase N-terminal" evidence="11">
    <location>
        <begin position="14"/>
        <end position="144"/>
    </location>
</feature>
<evidence type="ECO:0000256" key="6">
    <source>
        <dbReference type="ARBA" id="ARBA00022642"/>
    </source>
</evidence>
<dbReference type="EMBL" id="JASJOS010000010">
    <property type="protein sequence ID" value="MDJ1483176.1"/>
    <property type="molecule type" value="Genomic_DNA"/>
</dbReference>
<evidence type="ECO:0000313" key="14">
    <source>
        <dbReference type="EMBL" id="MDJ1494285.1"/>
    </source>
</evidence>
<dbReference type="GO" id="GO:0047280">
    <property type="term" value="F:nicotinamide phosphoribosyltransferase activity"/>
    <property type="evidence" value="ECO:0007669"/>
    <property type="project" value="UniProtKB-ARBA"/>
</dbReference>
<evidence type="ECO:0000259" key="11">
    <source>
        <dbReference type="Pfam" id="PF17767"/>
    </source>
</evidence>
<feature type="domain" description="Nicotinate/nicotinamide phosphoribosyltransferase" evidence="10">
    <location>
        <begin position="191"/>
        <end position="346"/>
    </location>
</feature>
<name>A0AAE3QTX4_9BACT</name>
<dbReference type="RefSeq" id="WP_313982798.1">
    <property type="nucleotide sequence ID" value="NZ_JASJOS010000010.1"/>
</dbReference>
<evidence type="ECO:0000313" key="15">
    <source>
        <dbReference type="Proteomes" id="UP001228581"/>
    </source>
</evidence>
<dbReference type="PIRSF" id="PIRSF000484">
    <property type="entry name" value="NAPRT"/>
    <property type="match status" value="1"/>
</dbReference>
<dbReference type="EMBL" id="JASJOT010000009">
    <property type="protein sequence ID" value="MDJ1494285.1"/>
    <property type="molecule type" value="Genomic_DNA"/>
</dbReference>
<accession>A0AAE3QTX4</accession>
<evidence type="ECO:0000256" key="5">
    <source>
        <dbReference type="ARBA" id="ARBA00022598"/>
    </source>
</evidence>
<keyword evidence="13" id="KW-0328">Glycosyltransferase</keyword>
<dbReference type="GO" id="GO:0004516">
    <property type="term" value="F:nicotinate phosphoribosyltransferase activity"/>
    <property type="evidence" value="ECO:0007669"/>
    <property type="project" value="UniProtKB-UniRule"/>
</dbReference>
<evidence type="ECO:0000256" key="8">
    <source>
        <dbReference type="ARBA" id="ARBA00048668"/>
    </source>
</evidence>
<dbReference type="InterPro" id="IPR013785">
    <property type="entry name" value="Aldolase_TIM"/>
</dbReference>
<dbReference type="Proteomes" id="UP001228581">
    <property type="component" value="Unassembled WGS sequence"/>
</dbReference>
<dbReference type="Proteomes" id="UP001241110">
    <property type="component" value="Unassembled WGS sequence"/>
</dbReference>
<gene>
    <name evidence="13" type="ORF">QNI16_21945</name>
    <name evidence="14" type="ORF">QNI19_15180</name>
</gene>
<dbReference type="InterPro" id="IPR007229">
    <property type="entry name" value="Nic_PRibTrfase-Fam"/>
</dbReference>
<evidence type="ECO:0000259" key="12">
    <source>
        <dbReference type="Pfam" id="PF17956"/>
    </source>
</evidence>
<evidence type="ECO:0000256" key="2">
    <source>
        <dbReference type="ARBA" id="ARBA00010897"/>
    </source>
</evidence>
<comment type="similarity">
    <text evidence="2 9">Belongs to the NAPRTase family.</text>
</comment>
<dbReference type="InterPro" id="IPR036068">
    <property type="entry name" value="Nicotinate_pribotase-like_C"/>
</dbReference>
<dbReference type="AlphaFoldDB" id="A0AAE3QTX4"/>
<evidence type="ECO:0000313" key="13">
    <source>
        <dbReference type="EMBL" id="MDJ1483176.1"/>
    </source>
</evidence>
<dbReference type="SUPFAM" id="SSF54675">
    <property type="entry name" value="Nicotinate/Quinolinate PRTase N-terminal domain-like"/>
    <property type="match status" value="1"/>
</dbReference>
<dbReference type="Pfam" id="PF17767">
    <property type="entry name" value="NAPRTase_N"/>
    <property type="match status" value="1"/>
</dbReference>
<dbReference type="InterPro" id="IPR041525">
    <property type="entry name" value="N/Namide_PRibTrfase"/>
</dbReference>
<dbReference type="FunFam" id="3.20.20.70:FF:000076">
    <property type="entry name" value="Nicotinate phosphoribosyltransferase"/>
    <property type="match status" value="1"/>
</dbReference>
<dbReference type="Pfam" id="PF04095">
    <property type="entry name" value="NAPRTase"/>
    <property type="match status" value="1"/>
</dbReference>
<evidence type="ECO:0000313" key="16">
    <source>
        <dbReference type="Proteomes" id="UP001241110"/>
    </source>
</evidence>
<dbReference type="InterPro" id="IPR040727">
    <property type="entry name" value="NAPRTase_N"/>
</dbReference>
<evidence type="ECO:0000256" key="7">
    <source>
        <dbReference type="ARBA" id="ARBA00022679"/>
    </source>
</evidence>
<keyword evidence="15" id="KW-1185">Reference proteome</keyword>
<dbReference type="CDD" id="cd01570">
    <property type="entry name" value="NAPRTase_A"/>
    <property type="match status" value="1"/>
</dbReference>
<sequence>MNKHLQLYGQSLSLLTDLYQLTMAYGYWKSGTAEKESVFNLFFRKNPFGGGYTVAAGLEQAIDFIENFRFSEEDTAYLRTLTGSDGQPLFEAAFLDYLQELRFTGEVDAIPEGTVVFPQEPLLRVRGPILQCQILETPLLNLINFQSLIATKAARIKQVTKGEPVLEFGLRRAQGMDGGVTASRAAYIGGADATSNVLAGRLFGIPVKGTHAHSWVMSFDSEEEAFETYAEVLPNNCIFLVDTFDTLEGVKKAIETGKKLEAKGYKLGGIRLDSGDLAYFSIEARKLLDAAGFKDAAIVASNDLDENIIQSLKDQGATINVWGVGTKLVTAYDQPALGGVYKLAAMRNDKDDEWEYKIKLSEQTIKISTPGIQQVRRYRNANGFIADMIYNTEGFQKKEEEIMIDPMDYTKRRKLDNATPHEDLLVPVFREGKLVYNLPEIQDVKKRVEDQLSGFHESIRRFVNPHLYPVGLEKGLYDFKTDLILKLRKFNGK</sequence>
<organism evidence="13 16">
    <name type="scientific">Xanthocytophaga flava</name>
    <dbReference type="NCBI Taxonomy" id="3048013"/>
    <lineage>
        <taxon>Bacteria</taxon>
        <taxon>Pseudomonadati</taxon>
        <taxon>Bacteroidota</taxon>
        <taxon>Cytophagia</taxon>
        <taxon>Cytophagales</taxon>
        <taxon>Rhodocytophagaceae</taxon>
        <taxon>Xanthocytophaga</taxon>
    </lineage>
</organism>
<evidence type="ECO:0000256" key="4">
    <source>
        <dbReference type="ARBA" id="ARBA00022553"/>
    </source>
</evidence>
<dbReference type="SUPFAM" id="SSF51690">
    <property type="entry name" value="Nicotinate/Quinolinate PRTase C-terminal domain-like"/>
    <property type="match status" value="1"/>
</dbReference>
<evidence type="ECO:0000256" key="9">
    <source>
        <dbReference type="RuleBase" id="RU365100"/>
    </source>
</evidence>
<dbReference type="PANTHER" id="PTHR11098:SF1">
    <property type="entry name" value="NICOTINATE PHOSPHORIBOSYLTRANSFERASE"/>
    <property type="match status" value="1"/>
</dbReference>
<dbReference type="Gene3D" id="3.20.20.70">
    <property type="entry name" value="Aldolase class I"/>
    <property type="match status" value="1"/>
</dbReference>
<feature type="domain" description="Nicotinate phosphoribosyltransferase C-terminal" evidence="12">
    <location>
        <begin position="375"/>
        <end position="480"/>
    </location>
</feature>
<protein>
    <recommendedName>
        <fullName evidence="3 9">Nicotinate phosphoribosyltransferase</fullName>
        <ecNumber evidence="3 9">6.3.4.21</ecNumber>
    </recommendedName>
</protein>
<dbReference type="NCBIfam" id="NF006695">
    <property type="entry name" value="PRK09243.1-2"/>
    <property type="match status" value="1"/>
</dbReference>
<comment type="catalytic activity">
    <reaction evidence="8 9">
        <text>5-phospho-alpha-D-ribose 1-diphosphate + nicotinate + ATP + H2O = nicotinate beta-D-ribonucleotide + ADP + phosphate + diphosphate</text>
        <dbReference type="Rhea" id="RHEA:36163"/>
        <dbReference type="ChEBI" id="CHEBI:15377"/>
        <dbReference type="ChEBI" id="CHEBI:30616"/>
        <dbReference type="ChEBI" id="CHEBI:32544"/>
        <dbReference type="ChEBI" id="CHEBI:33019"/>
        <dbReference type="ChEBI" id="CHEBI:43474"/>
        <dbReference type="ChEBI" id="CHEBI:57502"/>
        <dbReference type="ChEBI" id="CHEBI:58017"/>
        <dbReference type="ChEBI" id="CHEBI:456216"/>
        <dbReference type="EC" id="6.3.4.21"/>
    </reaction>
</comment>
<dbReference type="InterPro" id="IPR006405">
    <property type="entry name" value="Nic_PRibTrfase_pncB"/>
</dbReference>
<reference evidence="13 15" key="1">
    <citation type="submission" date="2023-05" db="EMBL/GenBank/DDBJ databases">
        <authorList>
            <person name="Zhang X."/>
        </authorList>
    </citation>
    <scope>NUCLEOTIDE SEQUENCE</scope>
    <source>
        <strain evidence="14 15">DM2B3-1</strain>
        <strain evidence="13">YF14B1</strain>
    </source>
</reference>
<comment type="pathway">
    <text evidence="1 9">Cofactor biosynthesis; NAD(+) biosynthesis; nicotinate D-ribonucleotide from nicotinate: step 1/1.</text>
</comment>
<proteinExistence type="inferred from homology"/>
<dbReference type="NCBIfam" id="NF009131">
    <property type="entry name" value="PRK12484.1"/>
    <property type="match status" value="1"/>
</dbReference>
<evidence type="ECO:0000256" key="1">
    <source>
        <dbReference type="ARBA" id="ARBA00004952"/>
    </source>
</evidence>
<keyword evidence="7 9" id="KW-0808">Transferase</keyword>
<keyword evidence="5 9" id="KW-0436">Ligase</keyword>
<dbReference type="EC" id="6.3.4.21" evidence="3 9"/>
<dbReference type="GO" id="GO:0005829">
    <property type="term" value="C:cytosol"/>
    <property type="evidence" value="ECO:0007669"/>
    <property type="project" value="TreeGrafter"/>
</dbReference>
<dbReference type="Gene3D" id="3.20.140.10">
    <property type="entry name" value="nicotinate phosphoribosyltransferase"/>
    <property type="match status" value="1"/>
</dbReference>
<comment type="caution">
    <text evidence="13">The sequence shown here is derived from an EMBL/GenBank/DDBJ whole genome shotgun (WGS) entry which is preliminary data.</text>
</comment>
<evidence type="ECO:0000259" key="10">
    <source>
        <dbReference type="Pfam" id="PF04095"/>
    </source>
</evidence>
<dbReference type="InterPro" id="IPR041619">
    <property type="entry name" value="NAPRTase_C"/>
</dbReference>
<dbReference type="NCBIfam" id="TIGR01513">
    <property type="entry name" value="NAPRTase_put"/>
    <property type="match status" value="1"/>
</dbReference>
<comment type="PTM">
    <text evidence="9">Transiently phosphorylated on a His residue during the reaction cycle. Phosphorylation strongly increases the affinity for substrates and increases the rate of nicotinate D-ribonucleotide production. Dephosphorylation regenerates the low-affinity form of the enzyme, leading to product release.</text>
</comment>
<dbReference type="GO" id="GO:0034355">
    <property type="term" value="P:NAD+ biosynthetic process via the salvage pathway"/>
    <property type="evidence" value="ECO:0007669"/>
    <property type="project" value="TreeGrafter"/>
</dbReference>
<dbReference type="Pfam" id="PF17956">
    <property type="entry name" value="NAPRTase_C"/>
    <property type="match status" value="1"/>
</dbReference>
<dbReference type="PANTHER" id="PTHR11098">
    <property type="entry name" value="NICOTINATE PHOSPHORIBOSYLTRANSFERASE"/>
    <property type="match status" value="1"/>
</dbReference>
<keyword evidence="4" id="KW-0597">Phosphoprotein</keyword>
<comment type="function">
    <text evidence="9">Catalyzes the first step in the biosynthesis of NAD from nicotinic acid, the ATP-dependent synthesis of beta-nicotinate D-ribonucleotide from nicotinate and 5-phospho-D-ribose 1-phosphate.</text>
</comment>